<organism evidence="1 2">
    <name type="scientific">Qipengyuania oceanensis</name>
    <dbReference type="NCBI Taxonomy" id="1463597"/>
    <lineage>
        <taxon>Bacteria</taxon>
        <taxon>Pseudomonadati</taxon>
        <taxon>Pseudomonadota</taxon>
        <taxon>Alphaproteobacteria</taxon>
        <taxon>Sphingomonadales</taxon>
        <taxon>Erythrobacteraceae</taxon>
        <taxon>Qipengyuania</taxon>
    </lineage>
</organism>
<dbReference type="SUPFAM" id="SSF141694">
    <property type="entry name" value="AF2212/PG0164-like"/>
    <property type="match status" value="1"/>
</dbReference>
<evidence type="ECO:0000313" key="2">
    <source>
        <dbReference type="Proteomes" id="UP000445582"/>
    </source>
</evidence>
<dbReference type="InterPro" id="IPR037079">
    <property type="entry name" value="AF2212/PG0164-like_sf"/>
</dbReference>
<proteinExistence type="predicted"/>
<sequence length="116" mass="12903">MTEQVRARVPLSCWRGERGTYHLVTLTGSPAKAIAMHERLRRLEFGGRRGFGSVKVIARIGDTGWKTSVFPQTPSPSSGQAIAQQEREWILLVSKKVMRAEDLAEGDEVAVELKLL</sequence>
<protein>
    <submittedName>
        <fullName evidence="1">DUF1905 domain-containing protein</fullName>
    </submittedName>
</protein>
<dbReference type="OrthoDB" id="9808666at2"/>
<dbReference type="EMBL" id="WTYN01000006">
    <property type="protein sequence ID" value="MXO64068.1"/>
    <property type="molecule type" value="Genomic_DNA"/>
</dbReference>
<evidence type="ECO:0000313" key="1">
    <source>
        <dbReference type="EMBL" id="MXO64068.1"/>
    </source>
</evidence>
<gene>
    <name evidence="1" type="ORF">GRI48_13770</name>
</gene>
<dbReference type="Proteomes" id="UP000445582">
    <property type="component" value="Unassembled WGS sequence"/>
</dbReference>
<dbReference type="RefSeq" id="WP_160677527.1">
    <property type="nucleotide sequence ID" value="NZ_WTYN01000006.1"/>
</dbReference>
<name>A0A844YM14_9SPHN</name>
<dbReference type="Pfam" id="PF08922">
    <property type="entry name" value="DUF1905"/>
    <property type="match status" value="1"/>
</dbReference>
<dbReference type="Gene3D" id="2.40.30.100">
    <property type="entry name" value="AF2212/PG0164-like"/>
    <property type="match status" value="1"/>
</dbReference>
<reference evidence="1 2" key="1">
    <citation type="submission" date="2019-12" db="EMBL/GenBank/DDBJ databases">
        <title>Genomic-based taxomic classification of the family Erythrobacteraceae.</title>
        <authorList>
            <person name="Xu L."/>
        </authorList>
    </citation>
    <scope>NUCLEOTIDE SEQUENCE [LARGE SCALE GENOMIC DNA]</scope>
    <source>
        <strain evidence="1 2">MCCC 1A09965</strain>
    </source>
</reference>
<dbReference type="InterPro" id="IPR015018">
    <property type="entry name" value="DUF1905"/>
</dbReference>
<accession>A0A844YM14</accession>
<comment type="caution">
    <text evidence="1">The sequence shown here is derived from an EMBL/GenBank/DDBJ whole genome shotgun (WGS) entry which is preliminary data.</text>
</comment>
<dbReference type="AlphaFoldDB" id="A0A844YM14"/>
<keyword evidence="2" id="KW-1185">Reference proteome</keyword>